<dbReference type="GO" id="GO:0016740">
    <property type="term" value="F:transferase activity"/>
    <property type="evidence" value="ECO:0007669"/>
    <property type="project" value="UniProtKB-KW"/>
</dbReference>
<evidence type="ECO:0000256" key="4">
    <source>
        <dbReference type="ARBA" id="ARBA00022692"/>
    </source>
</evidence>
<keyword evidence="10" id="KW-0472">Membrane</keyword>
<evidence type="ECO:0000256" key="6">
    <source>
        <dbReference type="ARBA" id="ARBA00022771"/>
    </source>
</evidence>
<evidence type="ECO:0000256" key="8">
    <source>
        <dbReference type="ARBA" id="ARBA00022833"/>
    </source>
</evidence>
<evidence type="ECO:0000313" key="13">
    <source>
        <dbReference type="EMBL" id="CAG98615.1"/>
    </source>
</evidence>
<evidence type="ECO:0000256" key="7">
    <source>
        <dbReference type="ARBA" id="ARBA00022786"/>
    </source>
</evidence>
<dbReference type="PROSITE" id="PS50089">
    <property type="entry name" value="ZF_RING_2"/>
    <property type="match status" value="1"/>
</dbReference>
<dbReference type="Proteomes" id="UP000000598">
    <property type="component" value="Chromosome F"/>
</dbReference>
<dbReference type="GeneID" id="2895575"/>
<proteinExistence type="predicted"/>
<dbReference type="PANTHER" id="PTHR45768:SF18">
    <property type="entry name" value="RING-H2 FINGER PROTEIN ATL47-RELATED"/>
    <property type="match status" value="1"/>
</dbReference>
<comment type="subcellular location">
    <subcellularLocation>
        <location evidence="1">Membrane</location>
        <topology evidence="1">Single-pass membrane protein</topology>
    </subcellularLocation>
</comment>
<protein>
    <submittedName>
        <fullName evidence="13">KLLA0F18458p</fullName>
    </submittedName>
</protein>
<dbReference type="OMA" id="EEDWGMY"/>
<evidence type="ECO:0000256" key="9">
    <source>
        <dbReference type="ARBA" id="ARBA00022989"/>
    </source>
</evidence>
<organism evidence="13 14">
    <name type="scientific">Kluyveromyces lactis (strain ATCC 8585 / CBS 2359 / DSM 70799 / NBRC 1267 / NRRL Y-1140 / WM37)</name>
    <name type="common">Yeast</name>
    <name type="synonym">Candida sphaerica</name>
    <dbReference type="NCBI Taxonomy" id="284590"/>
    <lineage>
        <taxon>Eukaryota</taxon>
        <taxon>Fungi</taxon>
        <taxon>Dikarya</taxon>
        <taxon>Ascomycota</taxon>
        <taxon>Saccharomycotina</taxon>
        <taxon>Saccharomycetes</taxon>
        <taxon>Saccharomycetales</taxon>
        <taxon>Saccharomycetaceae</taxon>
        <taxon>Kluyveromyces</taxon>
    </lineage>
</organism>
<feature type="domain" description="RING-type" evidence="12">
    <location>
        <begin position="71"/>
        <end position="115"/>
    </location>
</feature>
<evidence type="ECO:0000259" key="12">
    <source>
        <dbReference type="PROSITE" id="PS50089"/>
    </source>
</evidence>
<comment type="pathway">
    <text evidence="2">Protein modification; protein ubiquitination.</text>
</comment>
<dbReference type="PANTHER" id="PTHR45768">
    <property type="entry name" value="E3 UBIQUITIN-PROTEIN LIGASE RNF13-LIKE"/>
    <property type="match status" value="1"/>
</dbReference>
<keyword evidence="9" id="KW-1133">Transmembrane helix</keyword>
<evidence type="ECO:0000313" key="14">
    <source>
        <dbReference type="Proteomes" id="UP000000598"/>
    </source>
</evidence>
<dbReference type="SUPFAM" id="SSF57850">
    <property type="entry name" value="RING/U-box"/>
    <property type="match status" value="1"/>
</dbReference>
<accession>Q6CJI2</accession>
<dbReference type="RefSeq" id="XP_455907.1">
    <property type="nucleotide sequence ID" value="XM_455907.1"/>
</dbReference>
<dbReference type="FunCoup" id="Q6CJI2">
    <property type="interactions" value="16"/>
</dbReference>
<dbReference type="HOGENOM" id="CLU_076142_1_0_1"/>
<dbReference type="EMBL" id="CR382126">
    <property type="protein sequence ID" value="CAG98615.1"/>
    <property type="molecule type" value="Genomic_DNA"/>
</dbReference>
<dbReference type="InterPro" id="IPR013083">
    <property type="entry name" value="Znf_RING/FYVE/PHD"/>
</dbReference>
<dbReference type="PaxDb" id="284590-Q6CJI2"/>
<keyword evidence="5" id="KW-0479">Metal-binding</keyword>
<name>Q6CJI2_KLULA</name>
<dbReference type="GO" id="GO:0008270">
    <property type="term" value="F:zinc ion binding"/>
    <property type="evidence" value="ECO:0007669"/>
    <property type="project" value="UniProtKB-KW"/>
</dbReference>
<dbReference type="STRING" id="284590.Q6CJI2"/>
<dbReference type="GO" id="GO:0016020">
    <property type="term" value="C:membrane"/>
    <property type="evidence" value="ECO:0007669"/>
    <property type="project" value="UniProtKB-SubCell"/>
</dbReference>
<dbReference type="InterPro" id="IPR001841">
    <property type="entry name" value="Znf_RING"/>
</dbReference>
<dbReference type="Gene3D" id="3.30.40.10">
    <property type="entry name" value="Zinc/RING finger domain, C3HC4 (zinc finger)"/>
    <property type="match status" value="1"/>
</dbReference>
<dbReference type="eggNOG" id="KOG0800">
    <property type="taxonomic scope" value="Eukaryota"/>
</dbReference>
<keyword evidence="7" id="KW-0833">Ubl conjugation pathway</keyword>
<sequence length="140" mass="15913">MSTPEQALRSLLRSAYLSNEPVSVDSIAALQELLGSTLEFDQDDQQKGMSETYIDSLPRVPNSKLKAEDTCAICQCNFLDDPYPLVAKVPRCNHKFDLECLSIWLQNNHTCPMCRDDLRSKKVEIDTSQCELEEDFNMYG</sequence>
<reference evidence="13 14" key="1">
    <citation type="journal article" date="2004" name="Nature">
        <title>Genome evolution in yeasts.</title>
        <authorList>
            <consortium name="Genolevures"/>
            <person name="Dujon B."/>
            <person name="Sherman D."/>
            <person name="Fischer G."/>
            <person name="Durrens P."/>
            <person name="Casaregola S."/>
            <person name="Lafontaine I."/>
            <person name="de Montigny J."/>
            <person name="Marck C."/>
            <person name="Neuveglise C."/>
            <person name="Talla E."/>
            <person name="Goffard N."/>
            <person name="Frangeul L."/>
            <person name="Aigle M."/>
            <person name="Anthouard V."/>
            <person name="Babour A."/>
            <person name="Barbe V."/>
            <person name="Barnay S."/>
            <person name="Blanchin S."/>
            <person name="Beckerich J.M."/>
            <person name="Beyne E."/>
            <person name="Bleykasten C."/>
            <person name="Boisrame A."/>
            <person name="Boyer J."/>
            <person name="Cattolico L."/>
            <person name="Confanioleri F."/>
            <person name="de Daruvar A."/>
            <person name="Despons L."/>
            <person name="Fabre E."/>
            <person name="Fairhead C."/>
            <person name="Ferry-Dumazet H."/>
            <person name="Groppi A."/>
            <person name="Hantraye F."/>
            <person name="Hennequin C."/>
            <person name="Jauniaux N."/>
            <person name="Joyet P."/>
            <person name="Kachouri R."/>
            <person name="Kerrest A."/>
            <person name="Koszul R."/>
            <person name="Lemaire M."/>
            <person name="Lesur I."/>
            <person name="Ma L."/>
            <person name="Muller H."/>
            <person name="Nicaud J.M."/>
            <person name="Nikolski M."/>
            <person name="Oztas S."/>
            <person name="Ozier-Kalogeropoulos O."/>
            <person name="Pellenz S."/>
            <person name="Potier S."/>
            <person name="Richard G.F."/>
            <person name="Straub M.L."/>
            <person name="Suleau A."/>
            <person name="Swennene D."/>
            <person name="Tekaia F."/>
            <person name="Wesolowski-Louvel M."/>
            <person name="Westhof E."/>
            <person name="Wirth B."/>
            <person name="Zeniou-Meyer M."/>
            <person name="Zivanovic I."/>
            <person name="Bolotin-Fukuhara M."/>
            <person name="Thierry A."/>
            <person name="Bouchier C."/>
            <person name="Caudron B."/>
            <person name="Scarpelli C."/>
            <person name="Gaillardin C."/>
            <person name="Weissenbach J."/>
            <person name="Wincker P."/>
            <person name="Souciet J.L."/>
        </authorList>
    </citation>
    <scope>NUCLEOTIDE SEQUENCE [LARGE SCALE GENOMIC DNA]</scope>
    <source>
        <strain evidence="14">ATCC 8585 / CBS 2359 / DSM 70799 / NBRC 1267 / NRRL Y-1140 / WM37</strain>
    </source>
</reference>
<dbReference type="Pfam" id="PF13639">
    <property type="entry name" value="zf-RING_2"/>
    <property type="match status" value="1"/>
</dbReference>
<evidence type="ECO:0000256" key="1">
    <source>
        <dbReference type="ARBA" id="ARBA00004167"/>
    </source>
</evidence>
<keyword evidence="8" id="KW-0862">Zinc</keyword>
<evidence type="ECO:0000256" key="2">
    <source>
        <dbReference type="ARBA" id="ARBA00004906"/>
    </source>
</evidence>
<keyword evidence="3" id="KW-0808">Transferase</keyword>
<dbReference type="SMART" id="SM00184">
    <property type="entry name" value="RING"/>
    <property type="match status" value="1"/>
</dbReference>
<evidence type="ECO:0000256" key="5">
    <source>
        <dbReference type="ARBA" id="ARBA00022723"/>
    </source>
</evidence>
<keyword evidence="6 11" id="KW-0863">Zinc-finger</keyword>
<dbReference type="AlphaFoldDB" id="Q6CJI2"/>
<evidence type="ECO:0000256" key="3">
    <source>
        <dbReference type="ARBA" id="ARBA00022679"/>
    </source>
</evidence>
<gene>
    <name evidence="13" type="ORF">KLLA0_F18458g</name>
</gene>
<keyword evidence="14" id="KW-1185">Reference proteome</keyword>
<dbReference type="InParanoid" id="Q6CJI2"/>
<dbReference type="KEGG" id="kla:KLLA0_F18458g"/>
<keyword evidence="4" id="KW-0812">Transmembrane</keyword>
<evidence type="ECO:0000256" key="10">
    <source>
        <dbReference type="ARBA" id="ARBA00023136"/>
    </source>
</evidence>
<evidence type="ECO:0000256" key="11">
    <source>
        <dbReference type="PROSITE-ProRule" id="PRU00175"/>
    </source>
</evidence>